<feature type="domain" description="Acyl-CoA dehydrogenase/oxidase C-terminal" evidence="4">
    <location>
        <begin position="316"/>
        <end position="478"/>
    </location>
</feature>
<dbReference type="InterPro" id="IPR041504">
    <property type="entry name" value="AidB_N"/>
</dbReference>
<comment type="caution">
    <text evidence="6">The sequence shown here is derived from an EMBL/GenBank/DDBJ whole genome shotgun (WGS) entry which is preliminary data.</text>
</comment>
<dbReference type="EMBL" id="MU128928">
    <property type="protein sequence ID" value="KAF9518015.1"/>
    <property type="molecule type" value="Genomic_DNA"/>
</dbReference>
<dbReference type="Gene3D" id="1.20.140.10">
    <property type="entry name" value="Butyryl-CoA Dehydrogenase, subunit A, domain 3"/>
    <property type="match status" value="1"/>
</dbReference>
<evidence type="ECO:0000256" key="1">
    <source>
        <dbReference type="ARBA" id="ARBA00009347"/>
    </source>
</evidence>
<evidence type="ECO:0000259" key="5">
    <source>
        <dbReference type="Pfam" id="PF18158"/>
    </source>
</evidence>
<evidence type="ECO:0000313" key="6">
    <source>
        <dbReference type="EMBL" id="KAF9518015.1"/>
    </source>
</evidence>
<keyword evidence="3" id="KW-0274">FAD</keyword>
<dbReference type="SUPFAM" id="SSF47203">
    <property type="entry name" value="Acyl-CoA dehydrogenase C-terminal domain-like"/>
    <property type="match status" value="1"/>
</dbReference>
<reference evidence="6" key="1">
    <citation type="journal article" date="2020" name="Nat. Commun.">
        <title>Large-scale genome sequencing of mycorrhizal fungi provides insights into the early evolution of symbiotic traits.</title>
        <authorList>
            <person name="Miyauchi S."/>
            <person name="Kiss E."/>
            <person name="Kuo A."/>
            <person name="Drula E."/>
            <person name="Kohler A."/>
            <person name="Sanchez-Garcia M."/>
            <person name="Morin E."/>
            <person name="Andreopoulos B."/>
            <person name="Barry K.W."/>
            <person name="Bonito G."/>
            <person name="Buee M."/>
            <person name="Carver A."/>
            <person name="Chen C."/>
            <person name="Cichocki N."/>
            <person name="Clum A."/>
            <person name="Culley D."/>
            <person name="Crous P.W."/>
            <person name="Fauchery L."/>
            <person name="Girlanda M."/>
            <person name="Hayes R.D."/>
            <person name="Keri Z."/>
            <person name="LaButti K."/>
            <person name="Lipzen A."/>
            <person name="Lombard V."/>
            <person name="Magnuson J."/>
            <person name="Maillard F."/>
            <person name="Murat C."/>
            <person name="Nolan M."/>
            <person name="Ohm R.A."/>
            <person name="Pangilinan J."/>
            <person name="Pereira M.F."/>
            <person name="Perotto S."/>
            <person name="Peter M."/>
            <person name="Pfister S."/>
            <person name="Riley R."/>
            <person name="Sitrit Y."/>
            <person name="Stielow J.B."/>
            <person name="Szollosi G."/>
            <person name="Zifcakova L."/>
            <person name="Stursova M."/>
            <person name="Spatafora J.W."/>
            <person name="Tedersoo L."/>
            <person name="Vaario L.M."/>
            <person name="Yamada A."/>
            <person name="Yan M."/>
            <person name="Wang P."/>
            <person name="Xu J."/>
            <person name="Bruns T."/>
            <person name="Baldrian P."/>
            <person name="Vilgalys R."/>
            <person name="Dunand C."/>
            <person name="Henrissat B."/>
            <person name="Grigoriev I.V."/>
            <person name="Hibbett D."/>
            <person name="Nagy L.G."/>
            <person name="Martin F.M."/>
        </authorList>
    </citation>
    <scope>NUCLEOTIDE SEQUENCE</scope>
    <source>
        <strain evidence="6">UP504</strain>
    </source>
</reference>
<organism evidence="6 7">
    <name type="scientific">Hydnum rufescens UP504</name>
    <dbReference type="NCBI Taxonomy" id="1448309"/>
    <lineage>
        <taxon>Eukaryota</taxon>
        <taxon>Fungi</taxon>
        <taxon>Dikarya</taxon>
        <taxon>Basidiomycota</taxon>
        <taxon>Agaricomycotina</taxon>
        <taxon>Agaricomycetes</taxon>
        <taxon>Cantharellales</taxon>
        <taxon>Hydnaceae</taxon>
        <taxon>Hydnum</taxon>
    </lineage>
</organism>
<dbReference type="Gene3D" id="6.10.250.600">
    <property type="match status" value="1"/>
</dbReference>
<evidence type="ECO:0008006" key="8">
    <source>
        <dbReference type="Google" id="ProtNLM"/>
    </source>
</evidence>
<dbReference type="InterPro" id="IPR036250">
    <property type="entry name" value="AcylCo_DH-like_C"/>
</dbReference>
<evidence type="ECO:0000313" key="7">
    <source>
        <dbReference type="Proteomes" id="UP000886523"/>
    </source>
</evidence>
<accession>A0A9P6B5P3</accession>
<dbReference type="AlphaFoldDB" id="A0A9P6B5P3"/>
<sequence length="573" mass="62469">MRVEEGFQPNPIHLPHPYTEDVVLPSLFKRIFPHQSEIQSELVRWGNEIRGPIQAIGALCDPPSSHPSLRQYDEWGRRIDELSTSPGWRALKAITFKEGLISIAYERNKYAEWARVYSFAKIVIYNADARMILCPFSMTDGCARVLELFGTEEMKRDILPRLLSRDPSQGFTAGQWMTERPGGSDLTHTETTAKLVRESTSAESFGSQEWCLDGFKWFSSATDGNLSVALARTGPTSLGSRSLSLFIVPLRLPLIASPPRSTLGINTDALPSLYPGATRSNNIYVHRLKNKIGTHPVPTAELSLNGAKGYLIGSLNEGVKTISPVLNITRLHSAILSVSSLSRCLQIARSYASIRTISSSAGGDTLLRDLPLHTFTLAKVSVLYRALTHLTFGVVCLLGRSENGNATMEENAMLRLLTPVAKGFVASYAVGGMEECMIALGGQGYMEETGIGRMIRDASVEKIWEGTANVLALDVIRACAGGRVMNAFSAWGMKAISQNTLDESRTQLPLSTVVYRPIFFLLGQVASGLFLLEHACWAVREGEETAAADLEAFRRWVRDGPVDGGSGGGTGGA</sequence>
<dbReference type="Gene3D" id="2.40.110.20">
    <property type="match status" value="1"/>
</dbReference>
<comment type="similarity">
    <text evidence="1">Belongs to the acyl-CoA dehydrogenase family.</text>
</comment>
<feature type="domain" description="Adaptive response protein AidB N-terminal" evidence="5">
    <location>
        <begin position="10"/>
        <end position="165"/>
    </location>
</feature>
<proteinExistence type="inferred from homology"/>
<dbReference type="OrthoDB" id="10251155at2759"/>
<dbReference type="InterPro" id="IPR009075">
    <property type="entry name" value="AcylCo_DH/oxidase_C"/>
</dbReference>
<dbReference type="InterPro" id="IPR009100">
    <property type="entry name" value="AcylCoA_DH/oxidase_NM_dom_sf"/>
</dbReference>
<keyword evidence="7" id="KW-1185">Reference proteome</keyword>
<evidence type="ECO:0000256" key="3">
    <source>
        <dbReference type="ARBA" id="ARBA00022827"/>
    </source>
</evidence>
<evidence type="ECO:0000259" key="4">
    <source>
        <dbReference type="Pfam" id="PF00441"/>
    </source>
</evidence>
<name>A0A9P6B5P3_9AGAM</name>
<dbReference type="Pfam" id="PF18158">
    <property type="entry name" value="AidB_N"/>
    <property type="match status" value="1"/>
</dbReference>
<dbReference type="PANTHER" id="PTHR42707">
    <property type="entry name" value="ACYL-COA DEHYDROGENASE"/>
    <property type="match status" value="1"/>
</dbReference>
<dbReference type="Proteomes" id="UP000886523">
    <property type="component" value="Unassembled WGS sequence"/>
</dbReference>
<keyword evidence="2" id="KW-0285">Flavoprotein</keyword>
<protein>
    <recommendedName>
        <fullName evidence="8">Acyl-CoA dehydrogenase</fullName>
    </recommendedName>
</protein>
<dbReference type="InterPro" id="IPR052904">
    <property type="entry name" value="Acyl-CoA_dehydrogenase-like"/>
</dbReference>
<dbReference type="PANTHER" id="PTHR42707:SF2">
    <property type="entry name" value="ACD11 DEHYDROGENASE"/>
    <property type="match status" value="1"/>
</dbReference>
<dbReference type="SUPFAM" id="SSF56645">
    <property type="entry name" value="Acyl-CoA dehydrogenase NM domain-like"/>
    <property type="match status" value="1"/>
</dbReference>
<gene>
    <name evidence="6" type="ORF">BS47DRAFT_1371208</name>
</gene>
<evidence type="ECO:0000256" key="2">
    <source>
        <dbReference type="ARBA" id="ARBA00022630"/>
    </source>
</evidence>
<dbReference type="GO" id="GO:0003995">
    <property type="term" value="F:acyl-CoA dehydrogenase activity"/>
    <property type="evidence" value="ECO:0007669"/>
    <property type="project" value="TreeGrafter"/>
</dbReference>
<dbReference type="Pfam" id="PF00441">
    <property type="entry name" value="Acyl-CoA_dh_1"/>
    <property type="match status" value="1"/>
</dbReference>